<proteinExistence type="inferred from homology"/>
<dbReference type="Pfam" id="PF02687">
    <property type="entry name" value="FtsX"/>
    <property type="match status" value="2"/>
</dbReference>
<feature type="domain" description="ABC3 transporter permease C-terminal" evidence="8">
    <location>
        <begin position="704"/>
        <end position="811"/>
    </location>
</feature>
<feature type="transmembrane region" description="Helical" evidence="7">
    <location>
        <begin position="271"/>
        <end position="292"/>
    </location>
</feature>
<accession>A0A437S9D1</accession>
<dbReference type="OrthoDB" id="1694171at2"/>
<feature type="transmembrane region" description="Helical" evidence="7">
    <location>
        <begin position="328"/>
        <end position="347"/>
    </location>
</feature>
<dbReference type="InterPro" id="IPR003838">
    <property type="entry name" value="ABC3_permease_C"/>
</dbReference>
<feature type="transmembrane region" description="Helical" evidence="7">
    <location>
        <begin position="697"/>
        <end position="718"/>
    </location>
</feature>
<evidence type="ECO:0000259" key="8">
    <source>
        <dbReference type="Pfam" id="PF02687"/>
    </source>
</evidence>
<name>A0A437S9D1_9FIRM</name>
<dbReference type="AlphaFoldDB" id="A0A437S9D1"/>
<reference evidence="9 10" key="1">
    <citation type="submission" date="2018-11" db="EMBL/GenBank/DDBJ databases">
        <title>Genome sequencing and assembly of Anaerosphaera sp. nov., GS7-6-2.</title>
        <authorList>
            <person name="Rettenmaier R."/>
            <person name="Liebl W."/>
            <person name="Zverlov V."/>
        </authorList>
    </citation>
    <scope>NUCLEOTIDE SEQUENCE [LARGE SCALE GENOMIC DNA]</scope>
    <source>
        <strain evidence="9 10">GS7-6-2</strain>
    </source>
</reference>
<protein>
    <submittedName>
        <fullName evidence="9">ABC transporter permease</fullName>
    </submittedName>
</protein>
<keyword evidence="5 7" id="KW-0472">Membrane</keyword>
<evidence type="ECO:0000313" key="10">
    <source>
        <dbReference type="Proteomes" id="UP000288812"/>
    </source>
</evidence>
<evidence type="ECO:0000256" key="3">
    <source>
        <dbReference type="ARBA" id="ARBA00022692"/>
    </source>
</evidence>
<comment type="subcellular location">
    <subcellularLocation>
        <location evidence="1">Cell membrane</location>
        <topology evidence="1">Multi-pass membrane protein</topology>
    </subcellularLocation>
</comment>
<feature type="transmembrane region" description="Helical" evidence="7">
    <location>
        <begin position="26"/>
        <end position="49"/>
    </location>
</feature>
<feature type="transmembrane region" description="Helical" evidence="7">
    <location>
        <begin position="367"/>
        <end position="388"/>
    </location>
</feature>
<comment type="similarity">
    <text evidence="6">Belongs to the ABC-4 integral membrane protein family.</text>
</comment>
<evidence type="ECO:0000256" key="6">
    <source>
        <dbReference type="ARBA" id="ARBA00038076"/>
    </source>
</evidence>
<comment type="caution">
    <text evidence="9">The sequence shown here is derived from an EMBL/GenBank/DDBJ whole genome shotgun (WGS) entry which is preliminary data.</text>
</comment>
<evidence type="ECO:0000313" key="9">
    <source>
        <dbReference type="EMBL" id="RVU55464.1"/>
    </source>
</evidence>
<dbReference type="GO" id="GO:0022857">
    <property type="term" value="F:transmembrane transporter activity"/>
    <property type="evidence" value="ECO:0007669"/>
    <property type="project" value="TreeGrafter"/>
</dbReference>
<dbReference type="GO" id="GO:0005886">
    <property type="term" value="C:plasma membrane"/>
    <property type="evidence" value="ECO:0007669"/>
    <property type="project" value="UniProtKB-SubCell"/>
</dbReference>
<feature type="domain" description="ABC3 transporter permease C-terminal" evidence="8">
    <location>
        <begin position="279"/>
        <end position="391"/>
    </location>
</feature>
<feature type="transmembrane region" description="Helical" evidence="7">
    <location>
        <begin position="788"/>
        <end position="810"/>
    </location>
</feature>
<evidence type="ECO:0000256" key="7">
    <source>
        <dbReference type="SAM" id="Phobius"/>
    </source>
</evidence>
<keyword evidence="4 7" id="KW-1133">Transmembrane helix</keyword>
<evidence type="ECO:0000256" key="2">
    <source>
        <dbReference type="ARBA" id="ARBA00022475"/>
    </source>
</evidence>
<feature type="transmembrane region" description="Helical" evidence="7">
    <location>
        <begin position="438"/>
        <end position="459"/>
    </location>
</feature>
<feature type="transmembrane region" description="Helical" evidence="7">
    <location>
        <begin position="756"/>
        <end position="776"/>
    </location>
</feature>
<dbReference type="InterPro" id="IPR050250">
    <property type="entry name" value="Macrolide_Exporter_MacB"/>
</dbReference>
<dbReference type="RefSeq" id="WP_127723176.1">
    <property type="nucleotide sequence ID" value="NZ_RLIH01000002.1"/>
</dbReference>
<gene>
    <name evidence="9" type="ORF">EF514_01680</name>
</gene>
<dbReference type="EMBL" id="RLIH01000002">
    <property type="protein sequence ID" value="RVU55464.1"/>
    <property type="molecule type" value="Genomic_DNA"/>
</dbReference>
<dbReference type="PANTHER" id="PTHR30572:SF4">
    <property type="entry name" value="ABC TRANSPORTER PERMEASE YTRF"/>
    <property type="match status" value="1"/>
</dbReference>
<sequence length="820" mass="92589">MIKVKNKKVINETTLALLKYNKKRNIVATIAIVLTALMFTTIFTVGFGLNESMELERMRMVGGDFHIGFKELTLEELNKLKDHELVEDYGIREFVGVGTGPEFYGEQVEISYGDESYLEHSFIELTKGEMPKEPKEILIETQVLDMLGKPREIGQELTLNYNITDVRDWSNAEGKTDTFTVSGIFEGDELSQAHFIYLSKEYVDSLRIPENNYSLNIMTKNSRNLEGKAETIIKDSGYIPRDEGTDRTGEDIIKFGRNWAYTAMEVEGMDFSVVIAMAVLLGIIILTGYLIIYNTFNISSHLDIKIYGLMKAIGSSYKQLKGMILRQAFIISLWSIPIGLVVGYLLGNKLLPVVTEQSIIGSNFKVSSNPFIFVFTICMTLFTVYISASKPGRKVGKVSPLVAIHAEDMDKNIKRNKNKTLNIQSLGKVNAKRNKSKLILVVLSLSLSTVILNSTMILLKSPDLNKYLEDFINTDFVLAEKAFFNYRYSTPIEDEVIEYIESQPSFKEGGSIYYNPGTALEVETDQRMSIYGFDDEILKKQKLLLGNPNVDINNLKSGEIIVGVLGESDLENVKAGVGTDKYKLNDTIEIEVEGNIHQYRVVGFIQTDNTNTARFYGFSLSTNESGEEVSVSDTIVFMNMEEFGKLYKEPSRMVYQFDANDVDDMAEKLNRLTETKPTYKYDSREIQKDSLKSLENLVLLVGGLLSLIIGFIGILNFINVTMTNIISRERELSLMESIGMTKTEVIKMLNSESLHYVIYTGIIGTIFSIAVAEFLLQPVMDNLHFTVYKLSLTGVFIVLPIFLFLALILPKFVYSKLRKK</sequence>
<dbReference type="Proteomes" id="UP000288812">
    <property type="component" value="Unassembled WGS sequence"/>
</dbReference>
<evidence type="ECO:0000256" key="4">
    <source>
        <dbReference type="ARBA" id="ARBA00022989"/>
    </source>
</evidence>
<organism evidence="9 10">
    <name type="scientific">Anaerosphaera multitolerans</name>
    <dbReference type="NCBI Taxonomy" id="2487351"/>
    <lineage>
        <taxon>Bacteria</taxon>
        <taxon>Bacillati</taxon>
        <taxon>Bacillota</taxon>
        <taxon>Tissierellia</taxon>
        <taxon>Tissierellales</taxon>
        <taxon>Peptoniphilaceae</taxon>
        <taxon>Anaerosphaera</taxon>
    </lineage>
</organism>
<keyword evidence="2" id="KW-1003">Cell membrane</keyword>
<evidence type="ECO:0000256" key="1">
    <source>
        <dbReference type="ARBA" id="ARBA00004651"/>
    </source>
</evidence>
<dbReference type="PANTHER" id="PTHR30572">
    <property type="entry name" value="MEMBRANE COMPONENT OF TRANSPORTER-RELATED"/>
    <property type="match status" value="1"/>
</dbReference>
<evidence type="ECO:0000256" key="5">
    <source>
        <dbReference type="ARBA" id="ARBA00023136"/>
    </source>
</evidence>
<keyword evidence="3 7" id="KW-0812">Transmembrane</keyword>
<keyword evidence="10" id="KW-1185">Reference proteome</keyword>